<keyword evidence="1" id="KW-0732">Signal</keyword>
<organism evidence="2 3">
    <name type="scientific">Rubripirellula reticaptiva</name>
    <dbReference type="NCBI Taxonomy" id="2528013"/>
    <lineage>
        <taxon>Bacteria</taxon>
        <taxon>Pseudomonadati</taxon>
        <taxon>Planctomycetota</taxon>
        <taxon>Planctomycetia</taxon>
        <taxon>Pirellulales</taxon>
        <taxon>Pirellulaceae</taxon>
        <taxon>Rubripirellula</taxon>
    </lineage>
</organism>
<dbReference type="RefSeq" id="WP_146535137.1">
    <property type="nucleotide sequence ID" value="NZ_SJPX01000003.1"/>
</dbReference>
<evidence type="ECO:0008006" key="4">
    <source>
        <dbReference type="Google" id="ProtNLM"/>
    </source>
</evidence>
<evidence type="ECO:0000313" key="2">
    <source>
        <dbReference type="EMBL" id="TWU51881.1"/>
    </source>
</evidence>
<sequence length="635" mass="70048" precursor="true">MPHRFRRSQFGLAALFAISLAIVAPVHAQDASSRKTDAPESTVPGAPRMLPHDTLAYIRLDNVDQMRDDFSGSAVGKMLADPSLRPLAGDIYQTLAELFERVGQRVGLTLDELLAIPSGQVAIAALPGNLSDAEEAKVQDDADDESPDAIRRRIARKARQQNSFAGMFIVDAGKQVDDLMAAIEKLESGATQSGYVRRVSKVDGTDLIRLMPPREGRPEIEYFFREKTLVLGIGHGTASTALDHWIGKSDEATLAERTDFTSVMSRSIGAESTRPQLTFFVDPYHIVERLIKRGGAAAFVWPIVEELGIAKIRGLGGSSFRGGEVFEEISHLHILIDTPRDGFFGVLRPETVETTPPDWVPSDVTSYTSVQWDFPTTYKNLGKVLEKFQGPDPLGRFVAEPLKTRLGLELEEDVLDQVTGRYVSCRWVQPPIKLNSQVQLHGLEVKDPVKAKSVIAKIRDRMPGRIEVATVGGNVIYLIKTGRGGNMPQGLRKPEPCFTVLGNWLLISDSREFLERASMASSGSLNQLVSVPEFELVASELGGKLDGEKPFMVSFLRSSEYIRQLYGLAQSPDTRKFLKKQGEKNPLATKVVGMLERNELPPFEKFEKFFAPSGTFAYDEASGMHLGSFTLKAEE</sequence>
<protein>
    <recommendedName>
        <fullName evidence="4">DUF3352 domain-containing protein</fullName>
    </recommendedName>
</protein>
<evidence type="ECO:0000313" key="3">
    <source>
        <dbReference type="Proteomes" id="UP000317977"/>
    </source>
</evidence>
<feature type="chain" id="PRO_5022753523" description="DUF3352 domain-containing protein" evidence="1">
    <location>
        <begin position="29"/>
        <end position="635"/>
    </location>
</feature>
<comment type="caution">
    <text evidence="2">The sequence shown here is derived from an EMBL/GenBank/DDBJ whole genome shotgun (WGS) entry which is preliminary data.</text>
</comment>
<gene>
    <name evidence="2" type="ORF">Poly59_34770</name>
</gene>
<proteinExistence type="predicted"/>
<dbReference type="Proteomes" id="UP000317977">
    <property type="component" value="Unassembled WGS sequence"/>
</dbReference>
<keyword evidence="3" id="KW-1185">Reference proteome</keyword>
<feature type="signal peptide" evidence="1">
    <location>
        <begin position="1"/>
        <end position="28"/>
    </location>
</feature>
<reference evidence="2 3" key="1">
    <citation type="submission" date="2019-02" db="EMBL/GenBank/DDBJ databases">
        <title>Deep-cultivation of Planctomycetes and their phenomic and genomic characterization uncovers novel biology.</title>
        <authorList>
            <person name="Wiegand S."/>
            <person name="Jogler M."/>
            <person name="Boedeker C."/>
            <person name="Pinto D."/>
            <person name="Vollmers J."/>
            <person name="Rivas-Marin E."/>
            <person name="Kohn T."/>
            <person name="Peeters S.H."/>
            <person name="Heuer A."/>
            <person name="Rast P."/>
            <person name="Oberbeckmann S."/>
            <person name="Bunk B."/>
            <person name="Jeske O."/>
            <person name="Meyerdierks A."/>
            <person name="Storesund J.E."/>
            <person name="Kallscheuer N."/>
            <person name="Luecker S."/>
            <person name="Lage O.M."/>
            <person name="Pohl T."/>
            <person name="Merkel B.J."/>
            <person name="Hornburger P."/>
            <person name="Mueller R.-W."/>
            <person name="Bruemmer F."/>
            <person name="Labrenz M."/>
            <person name="Spormann A.M."/>
            <person name="Op Den Camp H."/>
            <person name="Overmann J."/>
            <person name="Amann R."/>
            <person name="Jetten M.S.M."/>
            <person name="Mascher T."/>
            <person name="Medema M.H."/>
            <person name="Devos D.P."/>
            <person name="Kaster A.-K."/>
            <person name="Ovreas L."/>
            <person name="Rohde M."/>
            <person name="Galperin M.Y."/>
            <person name="Jogler C."/>
        </authorList>
    </citation>
    <scope>NUCLEOTIDE SEQUENCE [LARGE SCALE GENOMIC DNA]</scope>
    <source>
        <strain evidence="2 3">Poly59</strain>
    </source>
</reference>
<evidence type="ECO:0000256" key="1">
    <source>
        <dbReference type="SAM" id="SignalP"/>
    </source>
</evidence>
<name>A0A5C6EXD9_9BACT</name>
<accession>A0A5C6EXD9</accession>
<dbReference type="AlphaFoldDB" id="A0A5C6EXD9"/>
<dbReference type="EMBL" id="SJPX01000003">
    <property type="protein sequence ID" value="TWU51881.1"/>
    <property type="molecule type" value="Genomic_DNA"/>
</dbReference>
<dbReference type="OrthoDB" id="253793at2"/>